<dbReference type="CDD" id="cd01741">
    <property type="entry name" value="GATase1_1"/>
    <property type="match status" value="1"/>
</dbReference>
<dbReference type="RefSeq" id="WP_017451224.1">
    <property type="nucleotide sequence ID" value="NZ_CP008956.1"/>
</dbReference>
<keyword evidence="2" id="KW-0808">Transferase</keyword>
<accession>A0A6M3ZLZ4</accession>
<dbReference type="InterPro" id="IPR017926">
    <property type="entry name" value="GATASE"/>
</dbReference>
<feature type="domain" description="Glutamine amidotransferase" evidence="1">
    <location>
        <begin position="38"/>
        <end position="175"/>
    </location>
</feature>
<gene>
    <name evidence="2" type="ORF">C798_04900</name>
</gene>
<keyword evidence="2" id="KW-0315">Glutamine amidotransferase</keyword>
<dbReference type="GO" id="GO:0016740">
    <property type="term" value="F:transferase activity"/>
    <property type="evidence" value="ECO:0007669"/>
    <property type="project" value="UniProtKB-KW"/>
</dbReference>
<dbReference type="PANTHER" id="PTHR42695">
    <property type="entry name" value="GLUTAMINE AMIDOTRANSFERASE YLR126C-RELATED"/>
    <property type="match status" value="1"/>
</dbReference>
<sequence>MRPIAIFQHEATQGPGVLLEHLQQHALPYHLYHPAAQDDVPRDASQFAGIVVLGSDHSANDALPWIAAEKSLLEDALARDVPVLGHCFGAQLLARAMGAKVTRNICPNIGWGQVWITPPAQQRMSLPRLAWLFNWHYDTFEIPTGAIRTMYGSHCLNKGFLRGRQWGFQGHMEVTEESIRRWCASGREELLRADGPAAQSEAQILAGLHERVAALRVIAEQTYGAWTRQLDRPIRVALRSTSYA</sequence>
<dbReference type="Proteomes" id="UP000501648">
    <property type="component" value="Chromosome"/>
</dbReference>
<dbReference type="PANTHER" id="PTHR42695:SF5">
    <property type="entry name" value="GLUTAMINE AMIDOTRANSFERASE YLR126C-RELATED"/>
    <property type="match status" value="1"/>
</dbReference>
<reference evidence="2 3" key="1">
    <citation type="journal article" date="2012" name="J. Bacteriol.">
        <title>Genome sequence of the pathogenic Herbaspirillum seropedicae strain Os34, isolated from rice roots.</title>
        <authorList>
            <person name="Ye W."/>
            <person name="Ye S."/>
            <person name="Liu J."/>
            <person name="Chang S."/>
            <person name="Chen M."/>
            <person name="Zhu B."/>
            <person name="Guo L."/>
            <person name="An Q."/>
        </authorList>
    </citation>
    <scope>NUCLEOTIDE SEQUENCE [LARGE SCALE GENOMIC DNA]</scope>
    <source>
        <strain evidence="2 3">Os34</strain>
    </source>
</reference>
<name>A0A6M3ZLZ4_9BURK</name>
<dbReference type="InterPro" id="IPR044992">
    <property type="entry name" value="ChyE-like"/>
</dbReference>
<dbReference type="AlphaFoldDB" id="A0A6M3ZLZ4"/>
<evidence type="ECO:0000313" key="3">
    <source>
        <dbReference type="Proteomes" id="UP000501648"/>
    </source>
</evidence>
<dbReference type="Pfam" id="PF00117">
    <property type="entry name" value="GATase"/>
    <property type="match status" value="1"/>
</dbReference>
<dbReference type="SUPFAM" id="SSF52317">
    <property type="entry name" value="Class I glutamine amidotransferase-like"/>
    <property type="match status" value="1"/>
</dbReference>
<dbReference type="Gene3D" id="3.40.50.880">
    <property type="match status" value="1"/>
</dbReference>
<proteinExistence type="predicted"/>
<organism evidence="2 3">
    <name type="scientific">Herbaspirillum rubrisubalbicans Os34</name>
    <dbReference type="NCBI Taxonomy" id="1235827"/>
    <lineage>
        <taxon>Bacteria</taxon>
        <taxon>Pseudomonadati</taxon>
        <taxon>Pseudomonadota</taxon>
        <taxon>Betaproteobacteria</taxon>
        <taxon>Burkholderiales</taxon>
        <taxon>Oxalobacteraceae</taxon>
        <taxon>Herbaspirillum</taxon>
    </lineage>
</organism>
<dbReference type="EMBL" id="CP008956">
    <property type="protein sequence ID" value="QJP99586.1"/>
    <property type="molecule type" value="Genomic_DNA"/>
</dbReference>
<dbReference type="InterPro" id="IPR029062">
    <property type="entry name" value="Class_I_gatase-like"/>
</dbReference>
<protein>
    <submittedName>
        <fullName evidence="2">Glutamine amidotransferase</fullName>
    </submittedName>
</protein>
<evidence type="ECO:0000259" key="1">
    <source>
        <dbReference type="Pfam" id="PF00117"/>
    </source>
</evidence>
<dbReference type="GO" id="GO:0005829">
    <property type="term" value="C:cytosol"/>
    <property type="evidence" value="ECO:0007669"/>
    <property type="project" value="TreeGrafter"/>
</dbReference>
<evidence type="ECO:0000313" key="2">
    <source>
        <dbReference type="EMBL" id="QJP99586.1"/>
    </source>
</evidence>